<dbReference type="CDD" id="cd06899">
    <property type="entry name" value="lectin_legume_LecRK_Arcelin_ConA"/>
    <property type="match status" value="1"/>
</dbReference>
<dbReference type="SUPFAM" id="SSF49899">
    <property type="entry name" value="Concanavalin A-like lectins/glucanases"/>
    <property type="match status" value="1"/>
</dbReference>
<keyword evidence="2" id="KW-0430">Lectin</keyword>
<evidence type="ECO:0000256" key="2">
    <source>
        <dbReference type="ARBA" id="ARBA00022734"/>
    </source>
</evidence>
<dbReference type="InterPro" id="IPR016363">
    <property type="entry name" value="L-lectin"/>
</dbReference>
<protein>
    <recommendedName>
        <fullName evidence="4">Legume lectin domain-containing protein</fullName>
    </recommendedName>
</protein>
<proteinExistence type="inferred from homology"/>
<evidence type="ECO:0000313" key="6">
    <source>
        <dbReference type="Proteomes" id="UP001372338"/>
    </source>
</evidence>
<keyword evidence="6" id="KW-1185">Reference proteome</keyword>
<dbReference type="AlphaFoldDB" id="A0AAN9HWH4"/>
<evidence type="ECO:0000256" key="3">
    <source>
        <dbReference type="ARBA" id="ARBA00023211"/>
    </source>
</evidence>
<accession>A0AAN9HWH4</accession>
<keyword evidence="3" id="KW-0464">Manganese</keyword>
<feature type="domain" description="Legume lectin" evidence="4">
    <location>
        <begin position="12"/>
        <end position="254"/>
    </location>
</feature>
<dbReference type="PANTHER" id="PTHR32401:SF47">
    <property type="entry name" value="LEGUME LECTIN DOMAIN-CONTAINING PROTEIN"/>
    <property type="match status" value="1"/>
</dbReference>
<dbReference type="Proteomes" id="UP001372338">
    <property type="component" value="Unassembled WGS sequence"/>
</dbReference>
<evidence type="ECO:0000313" key="5">
    <source>
        <dbReference type="EMBL" id="KAK7250479.1"/>
    </source>
</evidence>
<evidence type="ECO:0000256" key="1">
    <source>
        <dbReference type="ARBA" id="ARBA00007606"/>
    </source>
</evidence>
<dbReference type="InterPro" id="IPR013320">
    <property type="entry name" value="ConA-like_dom_sf"/>
</dbReference>
<dbReference type="GO" id="GO:0030246">
    <property type="term" value="F:carbohydrate binding"/>
    <property type="evidence" value="ECO:0007669"/>
    <property type="project" value="UniProtKB-KW"/>
</dbReference>
<sequence length="256" mass="28215">MLLLINVKSNSISFSFTKFTSEQEFDLAFLGDARPLGGVIRLTKRDGPDNTNLHQHSVGRVVYLPSVQLSDKKKGKLADFETEFSFVVDTASSPIHGDGFAFFIIPYDSVPVIPKNSTGGFLGLFNPETAFDPYKNQIVAVEFDGFGNEFDPNPIPEASHIGIDINSLESVRTVEWPINSIPTSIGKSRISYDSKAKELSVVVEYVDTEPKVFISFKQAIDLGVVLPEFVRIGFSGATGDQVETHDILSWSFVSRI</sequence>
<name>A0AAN9HWH4_CROPI</name>
<dbReference type="InterPro" id="IPR001220">
    <property type="entry name" value="Legume_lectin_dom"/>
</dbReference>
<dbReference type="EMBL" id="JAYWIO010000007">
    <property type="protein sequence ID" value="KAK7250479.1"/>
    <property type="molecule type" value="Genomic_DNA"/>
</dbReference>
<reference evidence="5 6" key="1">
    <citation type="submission" date="2024-01" db="EMBL/GenBank/DDBJ databases">
        <title>The genomes of 5 underutilized Papilionoideae crops provide insights into root nodulation and disease resistanc.</title>
        <authorList>
            <person name="Yuan L."/>
        </authorList>
    </citation>
    <scope>NUCLEOTIDE SEQUENCE [LARGE SCALE GENOMIC DNA]</scope>
    <source>
        <strain evidence="5">ZHUSHIDOU_FW_LH</strain>
        <tissue evidence="5">Leaf</tissue>
    </source>
</reference>
<comment type="similarity">
    <text evidence="1">Belongs to the leguminous lectin family.</text>
</comment>
<dbReference type="PROSITE" id="PS00308">
    <property type="entry name" value="LECTIN_LEGUME_ALPHA"/>
    <property type="match status" value="1"/>
</dbReference>
<gene>
    <name evidence="5" type="ORF">RIF29_32948</name>
</gene>
<comment type="caution">
    <text evidence="5">The sequence shown here is derived from an EMBL/GenBank/DDBJ whole genome shotgun (WGS) entry which is preliminary data.</text>
</comment>
<dbReference type="Gene3D" id="2.60.120.200">
    <property type="match status" value="1"/>
</dbReference>
<organism evidence="5 6">
    <name type="scientific">Crotalaria pallida</name>
    <name type="common">Smooth rattlebox</name>
    <name type="synonym">Crotalaria striata</name>
    <dbReference type="NCBI Taxonomy" id="3830"/>
    <lineage>
        <taxon>Eukaryota</taxon>
        <taxon>Viridiplantae</taxon>
        <taxon>Streptophyta</taxon>
        <taxon>Embryophyta</taxon>
        <taxon>Tracheophyta</taxon>
        <taxon>Spermatophyta</taxon>
        <taxon>Magnoliopsida</taxon>
        <taxon>eudicotyledons</taxon>
        <taxon>Gunneridae</taxon>
        <taxon>Pentapetalae</taxon>
        <taxon>rosids</taxon>
        <taxon>fabids</taxon>
        <taxon>Fabales</taxon>
        <taxon>Fabaceae</taxon>
        <taxon>Papilionoideae</taxon>
        <taxon>50 kb inversion clade</taxon>
        <taxon>genistoids sensu lato</taxon>
        <taxon>core genistoids</taxon>
        <taxon>Crotalarieae</taxon>
        <taxon>Crotalaria</taxon>
    </lineage>
</organism>
<dbReference type="PIRSF" id="PIRSF002690">
    <property type="entry name" value="L-type_lectin_plant"/>
    <property type="match status" value="1"/>
</dbReference>
<dbReference type="InterPro" id="IPR050258">
    <property type="entry name" value="Leguminous_Lectin"/>
</dbReference>
<evidence type="ECO:0000259" key="4">
    <source>
        <dbReference type="Pfam" id="PF00139"/>
    </source>
</evidence>
<dbReference type="PANTHER" id="PTHR32401">
    <property type="entry name" value="CONCANAVALIN A-LIKE LECTIN FAMILY PROTEIN"/>
    <property type="match status" value="1"/>
</dbReference>
<dbReference type="InterPro" id="IPR000985">
    <property type="entry name" value="Lectin_LegA_CS"/>
</dbReference>
<dbReference type="Pfam" id="PF00139">
    <property type="entry name" value="Lectin_legB"/>
    <property type="match status" value="1"/>
</dbReference>